<gene>
    <name evidence="1" type="ORF">A7Q10_09045</name>
</gene>
<organism evidence="1 2">
    <name type="scientific">Methylacidiphilum caldifontis</name>
    <dbReference type="NCBI Taxonomy" id="2795386"/>
    <lineage>
        <taxon>Bacteria</taxon>
        <taxon>Pseudomonadati</taxon>
        <taxon>Verrucomicrobiota</taxon>
        <taxon>Methylacidiphilae</taxon>
        <taxon>Methylacidiphilales</taxon>
        <taxon>Methylacidiphilaceae</taxon>
        <taxon>Methylacidiphilum (ex Ratnadevi et al. 2023)</taxon>
    </lineage>
</organism>
<reference evidence="1 2" key="1">
    <citation type="submission" date="2016-05" db="EMBL/GenBank/DDBJ databases">
        <title>Diversity and Homogeneity among Thermoacidophilic Verrucomicrobia Methanotrophs Linked with Geographical Origin.</title>
        <authorList>
            <person name="Erikstad H.-A."/>
            <person name="Smestad N.B."/>
            <person name="Ceballos R.M."/>
            <person name="Birkeland N.-K."/>
        </authorList>
    </citation>
    <scope>NUCLEOTIDE SEQUENCE [LARGE SCALE GENOMIC DNA]</scope>
    <source>
        <strain evidence="1 2">Phi</strain>
    </source>
</reference>
<dbReference type="AlphaFoldDB" id="A0A4Y8PB02"/>
<comment type="caution">
    <text evidence="1">The sequence shown here is derived from an EMBL/GenBank/DDBJ whole genome shotgun (WGS) entry which is preliminary data.</text>
</comment>
<accession>A0A4Y8PB02</accession>
<name>A0A4Y8PB02_9BACT</name>
<proteinExistence type="predicted"/>
<evidence type="ECO:0000313" key="2">
    <source>
        <dbReference type="Proteomes" id="UP000297713"/>
    </source>
</evidence>
<dbReference type="InterPro" id="IPR017589">
    <property type="entry name" value="CRISPR-assoc_prot_Cas10d/Csc3"/>
</dbReference>
<dbReference type="OrthoDB" id="137377at2"/>
<protein>
    <recommendedName>
        <fullName evidence="3">Type I-D CRISPR-associated protein Cas10d/Csc3</fullName>
    </recommendedName>
</protein>
<sequence>MFKFSIKTKAKWKSNNSIKGVVVDMPDLKGIQVELLKTSLFEKEDDLIKDLLDAAGEKLIRTYSMKTAKGGEYAEELKALGKDVSRSYHDQSMLSHIFNGFFPVWNILKKIEQNGILKLSDFEKKIYLTSFILHDIDKTLGKKFDTSSDYGVSALKDLIKTEINNLGLNIFFSGYINYLGDIAYIVINTQERWGSNRFPPHFGTRLKERQLQLLTDLSTLSDLFSSILKSPSDVLTQYGQKICDRLKNISNNSLTLDFHKLAEVRGVLTNILNNSLIELYSKNGRTPLLFFPDGVVYLKEINLPEVIIDLETLYETISNRIKRVASQRIIKLIPDFSKDDDLRFPDLVYDVCGLQDILSVILTKSINSNRKRAEEIAHERLSTLLSLQKSGKIRNNLQVVVEERGEITIIGRFLQTIEKKVINRLFSEEEKEKIIHGVVRKLAKDNGLDAYERLNAINNKTLKGGPAFKWFYIGLLILKQNPSFSYSEIEEKLREANEYILKNENKICYQKSKLLYVLKEYLRNVILFPMLLDSNNNNIQIAGKNFQLELSKYTLSKSKRSNNEGVCILCNSVYSGEESKESEVPFKPQSYKNRLHIGMNSPKSFICNVCRIELSLRQLLFNQNTSHKNFESEKIKYFYIYPSYYFTTQTSPFVESVQNELKNINYYDIHKKICGRLNSVDMFRELELNIINPERMKRSLERSLAEKRDDDRYLKIKYPENEIPTFVFFGFKGWGDTDTDSWVYPALLALVSPYLFSSKILTTESPIPLFHSGSDFYESVFYDSIHPAFRFVLKDTAIRLDLVEESLRKLLALYTMHYETFKEKWTLLNQELREVATDSVGVFFCFDVKIRALESERKRKLHTKEIESIAKIYWDVFEIIGGKEMGLISETVDKYAKFYKANGFSHYAMTRPLRIASESIIKSSKALSDEDIKLQVIGEIKEWIDRIKGGGAEGYVPKGMYGSTLMNAILEYVNYFYNEVFKKYAEGDRALLKKKMNDFSSGCYAYYFMNYIWSEKETKEGEKNAN</sequence>
<dbReference type="NCBIfam" id="TIGR03174">
    <property type="entry name" value="cas_Csc3"/>
    <property type="match status" value="2"/>
</dbReference>
<dbReference type="Proteomes" id="UP000297713">
    <property type="component" value="Unassembled WGS sequence"/>
</dbReference>
<evidence type="ECO:0000313" key="1">
    <source>
        <dbReference type="EMBL" id="TFE67815.1"/>
    </source>
</evidence>
<dbReference type="EMBL" id="LXQC01000147">
    <property type="protein sequence ID" value="TFE67815.1"/>
    <property type="molecule type" value="Genomic_DNA"/>
</dbReference>
<dbReference type="RefSeq" id="WP_134440371.1">
    <property type="nucleotide sequence ID" value="NZ_LXQC01000147.1"/>
</dbReference>
<evidence type="ECO:0008006" key="3">
    <source>
        <dbReference type="Google" id="ProtNLM"/>
    </source>
</evidence>
<keyword evidence="2" id="KW-1185">Reference proteome</keyword>